<accession>A0A382MF72</accession>
<name>A0A382MF72_9ZZZZ</name>
<dbReference type="AlphaFoldDB" id="A0A382MF72"/>
<dbReference type="EMBL" id="UINC01093173">
    <property type="protein sequence ID" value="SVC47376.1"/>
    <property type="molecule type" value="Genomic_DNA"/>
</dbReference>
<sequence>MSNPKLRNKIIYSSTFFKHLFLLMGVTCIIYSAQPTVEEAATKWISHSKDRSISDGAVVDFHPTELLDIIAKNGHSLSENEKNELIELGFDFSGEIVT</sequence>
<gene>
    <name evidence="1" type="ORF">METZ01_LOCUS300230</name>
</gene>
<protein>
    <submittedName>
        <fullName evidence="1">Uncharacterized protein</fullName>
    </submittedName>
</protein>
<evidence type="ECO:0000313" key="1">
    <source>
        <dbReference type="EMBL" id="SVC47376.1"/>
    </source>
</evidence>
<proteinExistence type="predicted"/>
<feature type="non-terminal residue" evidence="1">
    <location>
        <position position="98"/>
    </location>
</feature>
<reference evidence="1" key="1">
    <citation type="submission" date="2018-05" db="EMBL/GenBank/DDBJ databases">
        <authorList>
            <person name="Lanie J.A."/>
            <person name="Ng W.-L."/>
            <person name="Kazmierczak K.M."/>
            <person name="Andrzejewski T.M."/>
            <person name="Davidsen T.M."/>
            <person name="Wayne K.J."/>
            <person name="Tettelin H."/>
            <person name="Glass J.I."/>
            <person name="Rusch D."/>
            <person name="Podicherti R."/>
            <person name="Tsui H.-C.T."/>
            <person name="Winkler M.E."/>
        </authorList>
    </citation>
    <scope>NUCLEOTIDE SEQUENCE</scope>
</reference>
<organism evidence="1">
    <name type="scientific">marine metagenome</name>
    <dbReference type="NCBI Taxonomy" id="408172"/>
    <lineage>
        <taxon>unclassified sequences</taxon>
        <taxon>metagenomes</taxon>
        <taxon>ecological metagenomes</taxon>
    </lineage>
</organism>